<keyword evidence="3" id="KW-1185">Reference proteome</keyword>
<proteinExistence type="predicted"/>
<sequence length="390" mass="44914">MKTKIVYCIPSLYSPGGMERVVSLKANYLADNLNYDITIIITDGKDKKPFYDLSSSIKVINLDINYNELYGKSLPKKAFGYFQKQYLYKKKLKKTLCKIRPDITISTLRREINFINSIDDGSIKVGEIHFNKANYRDFKNEKVFSFIQKIVTHFWMGKLIKELKQLGKFVVLSHEDKQKWTELDNITVIHNPLSFFPEKKSSCTSQQVIAVGRYMPEKGFDLLINAWNIVNKKHPEWKLRIFGDGMRKELESQVKSLSLSNSCILEYPTTNISDKYIESSIFVLSSRHEGFGMVITEAMACGVPPIAFTCPCGPREIIKDGTDGLLVENGNIMDLANKICYLIENDEIRKNMGKSARINVERFKIENIAMQWKELFDTLLKTKNEANINY</sequence>
<evidence type="ECO:0000313" key="3">
    <source>
        <dbReference type="Proteomes" id="UP001496674"/>
    </source>
</evidence>
<dbReference type="PANTHER" id="PTHR12526:SF630">
    <property type="entry name" value="GLYCOSYLTRANSFERASE"/>
    <property type="match status" value="1"/>
</dbReference>
<keyword evidence="2" id="KW-0808">Transferase</keyword>
<accession>A0ABN6Z2H8</accession>
<dbReference type="EMBL" id="AP028055">
    <property type="protein sequence ID" value="BEG98797.1"/>
    <property type="molecule type" value="Genomic_DNA"/>
</dbReference>
<dbReference type="InterPro" id="IPR001296">
    <property type="entry name" value="Glyco_trans_1"/>
</dbReference>
<dbReference type="GO" id="GO:0016740">
    <property type="term" value="F:transferase activity"/>
    <property type="evidence" value="ECO:0007669"/>
    <property type="project" value="UniProtKB-KW"/>
</dbReference>
<dbReference type="RefSeq" id="WP_353334006.1">
    <property type="nucleotide sequence ID" value="NZ_AP028055.1"/>
</dbReference>
<gene>
    <name evidence="2" type="ORF">BSYN_10620</name>
</gene>
<dbReference type="Proteomes" id="UP001496674">
    <property type="component" value="Chromosome"/>
</dbReference>
<dbReference type="Gene3D" id="3.40.50.2000">
    <property type="entry name" value="Glycogen Phosphorylase B"/>
    <property type="match status" value="2"/>
</dbReference>
<evidence type="ECO:0000259" key="1">
    <source>
        <dbReference type="Pfam" id="PF00534"/>
    </source>
</evidence>
<dbReference type="PANTHER" id="PTHR12526">
    <property type="entry name" value="GLYCOSYLTRANSFERASE"/>
    <property type="match status" value="1"/>
</dbReference>
<dbReference type="SUPFAM" id="SSF53756">
    <property type="entry name" value="UDP-Glycosyltransferase/glycogen phosphorylase"/>
    <property type="match status" value="1"/>
</dbReference>
<name>A0ABN6Z2H8_9BACE</name>
<dbReference type="CDD" id="cd03820">
    <property type="entry name" value="GT4_AmsD-like"/>
    <property type="match status" value="1"/>
</dbReference>
<feature type="domain" description="Glycosyl transferase family 1" evidence="1">
    <location>
        <begin position="204"/>
        <end position="357"/>
    </location>
</feature>
<organism evidence="2 3">
    <name type="scientific">Bacteroides sedimenti</name>
    <dbReference type="NCBI Taxonomy" id="2136147"/>
    <lineage>
        <taxon>Bacteria</taxon>
        <taxon>Pseudomonadati</taxon>
        <taxon>Bacteroidota</taxon>
        <taxon>Bacteroidia</taxon>
        <taxon>Bacteroidales</taxon>
        <taxon>Bacteroidaceae</taxon>
        <taxon>Bacteroides</taxon>
    </lineage>
</organism>
<reference evidence="2 3" key="1">
    <citation type="submission" date="2023-04" db="EMBL/GenBank/DDBJ databases">
        <title>Draft genome sequence of acteroides sedimenti strain YN3PY1.</title>
        <authorList>
            <person name="Yoshida N."/>
        </authorList>
    </citation>
    <scope>NUCLEOTIDE SEQUENCE [LARGE SCALE GENOMIC DNA]</scope>
    <source>
        <strain evidence="2 3">YN3PY1</strain>
    </source>
</reference>
<dbReference type="Pfam" id="PF00534">
    <property type="entry name" value="Glycos_transf_1"/>
    <property type="match status" value="1"/>
</dbReference>
<evidence type="ECO:0000313" key="2">
    <source>
        <dbReference type="EMBL" id="BEG98797.1"/>
    </source>
</evidence>
<protein>
    <submittedName>
        <fullName evidence="2">Glycosyl transferase</fullName>
    </submittedName>
</protein>